<sequence>MVRQQEGKPFDGSTIMAGVASACLPSLPDMLEPALHPNHRKFFHSVAFAMTLGDVMRRIYQWETEDPAEQLTRVVLLVGGAAYLAHLARDAFTAKSLPLV</sequence>
<accession>A0A2W5DAK4</accession>
<evidence type="ECO:0000313" key="1">
    <source>
        <dbReference type="EMBL" id="PZP27373.1"/>
    </source>
</evidence>
<proteinExistence type="predicted"/>
<protein>
    <recommendedName>
        <fullName evidence="3">Metal-dependent hydrolase</fullName>
    </recommendedName>
</protein>
<organism evidence="1 2">
    <name type="scientific">Roseateles depolymerans</name>
    <dbReference type="NCBI Taxonomy" id="76731"/>
    <lineage>
        <taxon>Bacteria</taxon>
        <taxon>Pseudomonadati</taxon>
        <taxon>Pseudomonadota</taxon>
        <taxon>Betaproteobacteria</taxon>
        <taxon>Burkholderiales</taxon>
        <taxon>Sphaerotilaceae</taxon>
        <taxon>Roseateles</taxon>
    </lineage>
</organism>
<dbReference type="PROSITE" id="PS51257">
    <property type="entry name" value="PROKAR_LIPOPROTEIN"/>
    <property type="match status" value="1"/>
</dbReference>
<gene>
    <name evidence="1" type="ORF">DI603_22115</name>
</gene>
<name>A0A2W5DAK4_9BURK</name>
<dbReference type="AlphaFoldDB" id="A0A2W5DAK4"/>
<comment type="caution">
    <text evidence="1">The sequence shown here is derived from an EMBL/GenBank/DDBJ whole genome shotgun (WGS) entry which is preliminary data.</text>
</comment>
<evidence type="ECO:0008006" key="3">
    <source>
        <dbReference type="Google" id="ProtNLM"/>
    </source>
</evidence>
<reference evidence="1 2" key="1">
    <citation type="submission" date="2017-08" db="EMBL/GenBank/DDBJ databases">
        <title>Infants hospitalized years apart are colonized by the same room-sourced microbial strains.</title>
        <authorList>
            <person name="Brooks B."/>
            <person name="Olm M.R."/>
            <person name="Firek B.A."/>
            <person name="Baker R."/>
            <person name="Thomas B.C."/>
            <person name="Morowitz M.J."/>
            <person name="Banfield J.F."/>
        </authorList>
    </citation>
    <scope>NUCLEOTIDE SEQUENCE [LARGE SCALE GENOMIC DNA]</scope>
    <source>
        <strain evidence="1">S2_012_000_R2_81</strain>
    </source>
</reference>
<evidence type="ECO:0000313" key="2">
    <source>
        <dbReference type="Proteomes" id="UP000249633"/>
    </source>
</evidence>
<dbReference type="Proteomes" id="UP000249633">
    <property type="component" value="Unassembled WGS sequence"/>
</dbReference>
<dbReference type="EMBL" id="QFOD01000031">
    <property type="protein sequence ID" value="PZP27373.1"/>
    <property type="molecule type" value="Genomic_DNA"/>
</dbReference>